<dbReference type="CDD" id="cd04301">
    <property type="entry name" value="NAT_SF"/>
    <property type="match status" value="1"/>
</dbReference>
<dbReference type="Gene3D" id="3.40.630.30">
    <property type="match status" value="1"/>
</dbReference>
<dbReference type="GO" id="GO:0016747">
    <property type="term" value="F:acyltransferase activity, transferring groups other than amino-acyl groups"/>
    <property type="evidence" value="ECO:0007669"/>
    <property type="project" value="InterPro"/>
</dbReference>
<sequence length="146" mass="17148">MNVREMNINDINKVIDLYIKYYNKIEKSCWTEKTAFKRIHQVLTMEDSFSLILEDNENKAMGFVMGYFKQYDDIVGYTLEEIIIEYDEQNKGYGSKLLKAIEELVVKEGAACIELQAVNDKMHSHFYDKAGYLDSESFVNKVKWLD</sequence>
<dbReference type="PROSITE" id="PS51186">
    <property type="entry name" value="GNAT"/>
    <property type="match status" value="1"/>
</dbReference>
<proteinExistence type="predicted"/>
<dbReference type="EMBL" id="NDYE01000013">
    <property type="protein sequence ID" value="OXZ32047.1"/>
    <property type="molecule type" value="Genomic_DNA"/>
</dbReference>
<evidence type="ECO:0000313" key="2">
    <source>
        <dbReference type="EMBL" id="OXZ32047.1"/>
    </source>
</evidence>
<dbReference type="SUPFAM" id="SSF55729">
    <property type="entry name" value="Acyl-CoA N-acyltransferases (Nat)"/>
    <property type="match status" value="1"/>
</dbReference>
<dbReference type="InterPro" id="IPR000182">
    <property type="entry name" value="GNAT_dom"/>
</dbReference>
<evidence type="ECO:0000259" key="1">
    <source>
        <dbReference type="PROSITE" id="PS51186"/>
    </source>
</evidence>
<name>A0A233VI31_FINMA</name>
<dbReference type="AlphaFoldDB" id="A0A233VI31"/>
<accession>A0A233VI31</accession>
<comment type="caution">
    <text evidence="2">The sequence shown here is derived from an EMBL/GenBank/DDBJ whole genome shotgun (WGS) entry which is preliminary data.</text>
</comment>
<keyword evidence="2" id="KW-0808">Transferase</keyword>
<feature type="domain" description="N-acetyltransferase" evidence="1">
    <location>
        <begin position="1"/>
        <end position="146"/>
    </location>
</feature>
<reference evidence="3" key="1">
    <citation type="submission" date="2017-04" db="EMBL/GenBank/DDBJ databases">
        <title>Finegoldia magna isolated from orthopedic joint implant-associated infections.</title>
        <authorList>
            <person name="Bjorklund S."/>
            <person name="Bruggemann H."/>
            <person name="Jensen A."/>
            <person name="Hellmark B."/>
            <person name="Soderquist B."/>
        </authorList>
    </citation>
    <scope>NUCLEOTIDE SEQUENCE [LARGE SCALE GENOMIC DNA]</scope>
    <source>
        <strain evidence="3">12T273</strain>
    </source>
</reference>
<dbReference type="RefSeq" id="WP_094208747.1">
    <property type="nucleotide sequence ID" value="NZ_NDYE01000013.1"/>
</dbReference>
<protein>
    <submittedName>
        <fullName evidence="2">GNAT family N-acetyltransferase</fullName>
    </submittedName>
</protein>
<organism evidence="2 3">
    <name type="scientific">Finegoldia magna</name>
    <name type="common">Peptostreptococcus magnus</name>
    <dbReference type="NCBI Taxonomy" id="1260"/>
    <lineage>
        <taxon>Bacteria</taxon>
        <taxon>Bacillati</taxon>
        <taxon>Bacillota</taxon>
        <taxon>Tissierellia</taxon>
        <taxon>Tissierellales</taxon>
        <taxon>Peptoniphilaceae</taxon>
        <taxon>Finegoldia</taxon>
    </lineage>
</organism>
<dbReference type="Pfam" id="PF00583">
    <property type="entry name" value="Acetyltransf_1"/>
    <property type="match status" value="1"/>
</dbReference>
<gene>
    <name evidence="2" type="ORF">B9N55_06670</name>
</gene>
<dbReference type="Proteomes" id="UP000215546">
    <property type="component" value="Unassembled WGS sequence"/>
</dbReference>
<evidence type="ECO:0000313" key="3">
    <source>
        <dbReference type="Proteomes" id="UP000215546"/>
    </source>
</evidence>
<dbReference type="InterPro" id="IPR016181">
    <property type="entry name" value="Acyl_CoA_acyltransferase"/>
</dbReference>